<dbReference type="InterPro" id="IPR051235">
    <property type="entry name" value="CEP152/SHC-Transforming"/>
</dbReference>
<accession>A0AAV4PRU0</accession>
<feature type="compositionally biased region" description="Polar residues" evidence="2">
    <location>
        <begin position="117"/>
        <end position="127"/>
    </location>
</feature>
<protein>
    <submittedName>
        <fullName evidence="3">Centrosomal protein</fullName>
    </submittedName>
</protein>
<name>A0AAV4PRU0_9ARAC</name>
<keyword evidence="1" id="KW-0175">Coiled coil</keyword>
<comment type="caution">
    <text evidence="3">The sequence shown here is derived from an EMBL/GenBank/DDBJ whole genome shotgun (WGS) entry which is preliminary data.</text>
</comment>
<feature type="coiled-coil region" evidence="1">
    <location>
        <begin position="236"/>
        <end position="263"/>
    </location>
</feature>
<evidence type="ECO:0000313" key="3">
    <source>
        <dbReference type="EMBL" id="GIX99834.1"/>
    </source>
</evidence>
<feature type="coiled-coil region" evidence="1">
    <location>
        <begin position="337"/>
        <end position="457"/>
    </location>
</feature>
<sequence>MDVGISSIGISNFKDDISHNEAEVEAAVLADQEIQEQEIDADLEKAFDGLCGLNTSESEIETESEDDDEIGNSHNTRSYVSQQDDFSSAFSEHKRNLSDSISRDDELENRLRKVDSYSGTGHSYANSSEKHSHFVPTSQSYDEYEGTSVAEHTNYNLAEPDYHKDNKKYASDVNSSEDYKNSVSVNPAFSAAMTNSAVDLQEEYRKLCIIYETTCQELTQLKREEINYRKETDQTIRTLKLNMDLIESEKKKLTSALQESQNLVSSYLQDKNTLLGKVTAVESQLSSMTKVKEEFQSKLEGSEVTIQLLEKQLCEFNRSGNMSRLRDHHNSILEEMKLRHEKDILHYRQNIDELQVELNSKVQETEELTSKNSELYHNYQQLQIEKAEWVNKMSSELEKAQRKCQQYLELGTIEEVNRLKLQVQRLEEEKSNIERENSSLRDEIKSLKTELNTAEALQKLTFSKPDACTGRQRDLNLHQELESSLKNVRSLRSEKHSLKKQLKDTENELENLRKRADLFESQFIESEKKVNELEEKLKSFSSNESMSIQLYEKKINSLESELSDLKINLHDTTEKLKQTVLSEKILHESNEEMQKKMTELVQKHIADKIQAVEMCREQLLELHENALQKEKDKIIIKANAELKDICFKYENKISEMQKGMKALNDGLYDSKNQYLALYKENQNLQEKFDEISKPKEREEIENEIRLDYERKLNEIKAQLIKQNEEYLTEHFKAELEKAEIEWTSKKMADIKVFVENTKQRLDDEFQSCLQKEQTEFQKKLETEKKRLYKEYEENMENLKKKFEEQKTELNAKLNKDIQNEWGKKISKLNENHEKEINSIQFQFDNKLQQMENEIKSLKERLSVKSNENEEVQKLKQEFMLQQEKLQREKDAFVSAEIVLNENIKKLTESENKLHDKIKKYQRHVASVKNIIKKK</sequence>
<dbReference type="EMBL" id="BPLQ01003352">
    <property type="protein sequence ID" value="GIX99834.1"/>
    <property type="molecule type" value="Genomic_DNA"/>
</dbReference>
<evidence type="ECO:0000256" key="1">
    <source>
        <dbReference type="SAM" id="Coils"/>
    </source>
</evidence>
<reference evidence="3 4" key="1">
    <citation type="submission" date="2021-06" db="EMBL/GenBank/DDBJ databases">
        <title>Caerostris darwini draft genome.</title>
        <authorList>
            <person name="Kono N."/>
            <person name="Arakawa K."/>
        </authorList>
    </citation>
    <scope>NUCLEOTIDE SEQUENCE [LARGE SCALE GENOMIC DNA]</scope>
</reference>
<dbReference type="Proteomes" id="UP001054837">
    <property type="component" value="Unassembled WGS sequence"/>
</dbReference>
<organism evidence="3 4">
    <name type="scientific">Caerostris darwini</name>
    <dbReference type="NCBI Taxonomy" id="1538125"/>
    <lineage>
        <taxon>Eukaryota</taxon>
        <taxon>Metazoa</taxon>
        <taxon>Ecdysozoa</taxon>
        <taxon>Arthropoda</taxon>
        <taxon>Chelicerata</taxon>
        <taxon>Arachnida</taxon>
        <taxon>Araneae</taxon>
        <taxon>Araneomorphae</taxon>
        <taxon>Entelegynae</taxon>
        <taxon>Araneoidea</taxon>
        <taxon>Araneidae</taxon>
        <taxon>Caerostris</taxon>
    </lineage>
</organism>
<feature type="coiled-coil region" evidence="1">
    <location>
        <begin position="481"/>
        <end position="575"/>
    </location>
</feature>
<feature type="compositionally biased region" description="Acidic residues" evidence="2">
    <location>
        <begin position="58"/>
        <end position="70"/>
    </location>
</feature>
<feature type="region of interest" description="Disordered" evidence="2">
    <location>
        <begin position="58"/>
        <end position="134"/>
    </location>
</feature>
<dbReference type="AlphaFoldDB" id="A0AAV4PRU0"/>
<dbReference type="PANTHER" id="PTHR10337">
    <property type="entry name" value="SHC TRANSFORMING PROTEIN"/>
    <property type="match status" value="1"/>
</dbReference>
<feature type="compositionally biased region" description="Polar residues" evidence="2">
    <location>
        <begin position="72"/>
        <end position="90"/>
    </location>
</feature>
<feature type="compositionally biased region" description="Basic and acidic residues" evidence="2">
    <location>
        <begin position="91"/>
        <end position="115"/>
    </location>
</feature>
<gene>
    <name evidence="3" type="primary">Cep152</name>
    <name evidence="3" type="ORF">CDAR_460681</name>
</gene>
<proteinExistence type="predicted"/>
<dbReference type="GO" id="GO:0007099">
    <property type="term" value="P:centriole replication"/>
    <property type="evidence" value="ECO:0007669"/>
    <property type="project" value="TreeGrafter"/>
</dbReference>
<evidence type="ECO:0000256" key="2">
    <source>
        <dbReference type="SAM" id="MobiDB-lite"/>
    </source>
</evidence>
<feature type="coiled-coil region" evidence="1">
    <location>
        <begin position="777"/>
        <end position="923"/>
    </location>
</feature>
<dbReference type="PANTHER" id="PTHR10337:SF6">
    <property type="entry name" value="CENTROSOMAL PROTEIN OF 152 KDA"/>
    <property type="match status" value="1"/>
</dbReference>
<dbReference type="GO" id="GO:0005813">
    <property type="term" value="C:centrosome"/>
    <property type="evidence" value="ECO:0007669"/>
    <property type="project" value="TreeGrafter"/>
</dbReference>
<evidence type="ECO:0000313" key="4">
    <source>
        <dbReference type="Proteomes" id="UP001054837"/>
    </source>
</evidence>
<keyword evidence="4" id="KW-1185">Reference proteome</keyword>